<accession>A0A915J952</accession>
<evidence type="ECO:0000259" key="3">
    <source>
        <dbReference type="PROSITE" id="PS50240"/>
    </source>
</evidence>
<dbReference type="InterPro" id="IPR001254">
    <property type="entry name" value="Trypsin_dom"/>
</dbReference>
<feature type="domain" description="Peptidase S1" evidence="3">
    <location>
        <begin position="1"/>
        <end position="167"/>
    </location>
</feature>
<dbReference type="GO" id="GO:0006508">
    <property type="term" value="P:proteolysis"/>
    <property type="evidence" value="ECO:0007669"/>
    <property type="project" value="InterPro"/>
</dbReference>
<dbReference type="SUPFAM" id="SSF50494">
    <property type="entry name" value="Trypsin-like serine proteases"/>
    <property type="match status" value="1"/>
</dbReference>
<dbReference type="Proteomes" id="UP000887565">
    <property type="component" value="Unplaced"/>
</dbReference>
<feature type="region of interest" description="Disordered" evidence="2">
    <location>
        <begin position="172"/>
        <end position="191"/>
    </location>
</feature>
<evidence type="ECO:0000313" key="4">
    <source>
        <dbReference type="Proteomes" id="UP000887565"/>
    </source>
</evidence>
<dbReference type="PROSITE" id="PS50240">
    <property type="entry name" value="TRYPSIN_DOM"/>
    <property type="match status" value="1"/>
</dbReference>
<keyword evidence="1" id="KW-1015">Disulfide bond</keyword>
<evidence type="ECO:0000256" key="1">
    <source>
        <dbReference type="ARBA" id="ARBA00023157"/>
    </source>
</evidence>
<protein>
    <submittedName>
        <fullName evidence="5">Peptidase S1 domain-containing protein</fullName>
    </submittedName>
</protein>
<dbReference type="InterPro" id="IPR009003">
    <property type="entry name" value="Peptidase_S1_PA"/>
</dbReference>
<evidence type="ECO:0000313" key="5">
    <source>
        <dbReference type="WBParaSite" id="nRc.2.0.1.t22234-RA"/>
    </source>
</evidence>
<organism evidence="4 5">
    <name type="scientific">Romanomermis culicivorax</name>
    <name type="common">Nematode worm</name>
    <dbReference type="NCBI Taxonomy" id="13658"/>
    <lineage>
        <taxon>Eukaryota</taxon>
        <taxon>Metazoa</taxon>
        <taxon>Ecdysozoa</taxon>
        <taxon>Nematoda</taxon>
        <taxon>Enoplea</taxon>
        <taxon>Dorylaimia</taxon>
        <taxon>Mermithida</taxon>
        <taxon>Mermithoidea</taxon>
        <taxon>Mermithidae</taxon>
        <taxon>Romanomermis</taxon>
    </lineage>
</organism>
<dbReference type="Pfam" id="PF00089">
    <property type="entry name" value="Trypsin"/>
    <property type="match status" value="1"/>
</dbReference>
<keyword evidence="4" id="KW-1185">Reference proteome</keyword>
<dbReference type="WBParaSite" id="nRc.2.0.1.t22234-RA">
    <property type="protein sequence ID" value="nRc.2.0.1.t22234-RA"/>
    <property type="gene ID" value="nRc.2.0.1.g22234"/>
</dbReference>
<dbReference type="PANTHER" id="PTHR24250">
    <property type="entry name" value="CHYMOTRYPSIN-RELATED"/>
    <property type="match status" value="1"/>
</dbReference>
<dbReference type="Gene3D" id="2.40.10.10">
    <property type="entry name" value="Trypsin-like serine proteases"/>
    <property type="match status" value="1"/>
</dbReference>
<reference evidence="5" key="1">
    <citation type="submission" date="2022-11" db="UniProtKB">
        <authorList>
            <consortium name="WormBaseParasite"/>
        </authorList>
    </citation>
    <scope>IDENTIFICATION</scope>
</reference>
<proteinExistence type="predicted"/>
<sequence>PAYDGDPEHGNDLAVLKLKEPIKYDRYVTPIKFPVKYTPYSHADCFTTGWETFLNAKRGYGREKSRDKLLQRFDVDILDDKKCGSIWGQLYNNKSAATYCAALKIRKSYLGCKVDHGSPLTCFENGGYVLYGLANIRSLHKNCKRFDYTHLGVKIPYVLTWIYGQDKLFASPRSPSPAIQQSPPTLNRIAV</sequence>
<dbReference type="AlphaFoldDB" id="A0A915J952"/>
<dbReference type="InterPro" id="IPR043504">
    <property type="entry name" value="Peptidase_S1_PA_chymotrypsin"/>
</dbReference>
<dbReference type="GO" id="GO:0004252">
    <property type="term" value="F:serine-type endopeptidase activity"/>
    <property type="evidence" value="ECO:0007669"/>
    <property type="project" value="InterPro"/>
</dbReference>
<evidence type="ECO:0000256" key="2">
    <source>
        <dbReference type="SAM" id="MobiDB-lite"/>
    </source>
</evidence>
<name>A0A915J952_ROMCU</name>